<evidence type="ECO:0000313" key="1">
    <source>
        <dbReference type="EMBL" id="CCF84468.1"/>
    </source>
</evidence>
<accession>I4EIF6</accession>
<dbReference type="Proteomes" id="UP000004221">
    <property type="component" value="Unassembled WGS sequence"/>
</dbReference>
<dbReference type="AlphaFoldDB" id="I4EIF6"/>
<organism evidence="1 2">
    <name type="scientific">Nitrolancea hollandica Lb</name>
    <dbReference type="NCBI Taxonomy" id="1129897"/>
    <lineage>
        <taxon>Bacteria</taxon>
        <taxon>Pseudomonadati</taxon>
        <taxon>Thermomicrobiota</taxon>
        <taxon>Thermomicrobia</taxon>
        <taxon>Sphaerobacterales</taxon>
        <taxon>Sphaerobacterineae</taxon>
        <taxon>Sphaerobacteraceae</taxon>
        <taxon>Nitrolancea</taxon>
    </lineage>
</organism>
<protein>
    <submittedName>
        <fullName evidence="1">Uncharacterized protein</fullName>
    </submittedName>
</protein>
<gene>
    <name evidence="1" type="ORF">NITHO_3430013</name>
</gene>
<keyword evidence="2" id="KW-1185">Reference proteome</keyword>
<comment type="caution">
    <text evidence="1">The sequence shown here is derived from an EMBL/GenBank/DDBJ whole genome shotgun (WGS) entry which is preliminary data.</text>
</comment>
<sequence>MVFSTHTVFDWRMTAIRQMSQVCLAQLSYHFGLIDDGKQLAKLDIGRDRLLPGDADHGAGFIVRVEHHPGQRTRLDHFRQTAADHQVWMKPRHFTVKLIRLDRNHLMLRPEFAEGGRDHIAVRTRLVRHQNSHVVHAYQPCRSHCHDPDAISSEDLFVFLVATENKTACILMVGQENAFAIQQMRELFLAQLS</sequence>
<name>I4EIF6_9BACT</name>
<proteinExistence type="predicted"/>
<reference evidence="1 2" key="1">
    <citation type="journal article" date="2012" name="ISME J.">
        <title>Nitrification expanded: discovery, physiology and genomics of a nitrite-oxidizing bacterium from the phylum Chloroflexi.</title>
        <authorList>
            <person name="Sorokin D.Y."/>
            <person name="Lucker S."/>
            <person name="Vejmelkova D."/>
            <person name="Kostrikina N.A."/>
            <person name="Kleerebezem R."/>
            <person name="Rijpstra W.I."/>
            <person name="Damste J.S."/>
            <person name="Le Paslier D."/>
            <person name="Muyzer G."/>
            <person name="Wagner M."/>
            <person name="van Loosdrecht M.C."/>
            <person name="Daims H."/>
        </authorList>
    </citation>
    <scope>NUCLEOTIDE SEQUENCE [LARGE SCALE GENOMIC DNA]</scope>
    <source>
        <strain evidence="2">none</strain>
    </source>
</reference>
<dbReference type="EMBL" id="CAGS01000272">
    <property type="protein sequence ID" value="CCF84468.1"/>
    <property type="molecule type" value="Genomic_DNA"/>
</dbReference>
<evidence type="ECO:0000313" key="2">
    <source>
        <dbReference type="Proteomes" id="UP000004221"/>
    </source>
</evidence>